<gene>
    <name evidence="2" type="ORF">SVUK_LOCUS1936</name>
</gene>
<name>A0A3P7KEP3_STRVU</name>
<sequence length="231" mass="26559">MTATSACPICQKQRPKRSQRLTTTDIPTNVILLSTLARYRIDLTLANKIFSRWERKIEHICISHLIEATFVLLREIQQLLGSPPENSLSTIPEDVLDEFVAHVRMYGSLIGNGFCLEREHVVEFFDTHYTKYHAEVLNLLGKDRQSIVDSEVVDAEVSHTLFRLRLLIFVYMIYVIMYFTLSQTLFIEISCTTSLSSKKKKITNCICLIVIYPFVVSLLLGLPKCIELLRT</sequence>
<protein>
    <submittedName>
        <fullName evidence="2">Uncharacterized protein</fullName>
    </submittedName>
</protein>
<feature type="transmembrane region" description="Helical" evidence="1">
    <location>
        <begin position="162"/>
        <end position="181"/>
    </location>
</feature>
<keyword evidence="1" id="KW-0812">Transmembrane</keyword>
<keyword evidence="3" id="KW-1185">Reference proteome</keyword>
<accession>A0A3P7KEP3</accession>
<organism evidence="2 3">
    <name type="scientific">Strongylus vulgaris</name>
    <name type="common">Blood worm</name>
    <dbReference type="NCBI Taxonomy" id="40348"/>
    <lineage>
        <taxon>Eukaryota</taxon>
        <taxon>Metazoa</taxon>
        <taxon>Ecdysozoa</taxon>
        <taxon>Nematoda</taxon>
        <taxon>Chromadorea</taxon>
        <taxon>Rhabditida</taxon>
        <taxon>Rhabditina</taxon>
        <taxon>Rhabditomorpha</taxon>
        <taxon>Strongyloidea</taxon>
        <taxon>Strongylidae</taxon>
        <taxon>Strongylus</taxon>
    </lineage>
</organism>
<feature type="transmembrane region" description="Helical" evidence="1">
    <location>
        <begin position="202"/>
        <end position="222"/>
    </location>
</feature>
<dbReference type="AlphaFoldDB" id="A0A3P7KEP3"/>
<reference evidence="2 3" key="1">
    <citation type="submission" date="2018-11" db="EMBL/GenBank/DDBJ databases">
        <authorList>
            <consortium name="Pathogen Informatics"/>
        </authorList>
    </citation>
    <scope>NUCLEOTIDE SEQUENCE [LARGE SCALE GENOMIC DNA]</scope>
</reference>
<keyword evidence="1" id="KW-1133">Transmembrane helix</keyword>
<keyword evidence="1" id="KW-0472">Membrane</keyword>
<evidence type="ECO:0000256" key="1">
    <source>
        <dbReference type="SAM" id="Phobius"/>
    </source>
</evidence>
<evidence type="ECO:0000313" key="2">
    <source>
        <dbReference type="EMBL" id="VDM66938.1"/>
    </source>
</evidence>
<dbReference type="Proteomes" id="UP000270094">
    <property type="component" value="Unassembled WGS sequence"/>
</dbReference>
<proteinExistence type="predicted"/>
<evidence type="ECO:0000313" key="3">
    <source>
        <dbReference type="Proteomes" id="UP000270094"/>
    </source>
</evidence>
<dbReference type="EMBL" id="UYYB01004111">
    <property type="protein sequence ID" value="VDM66938.1"/>
    <property type="molecule type" value="Genomic_DNA"/>
</dbReference>
<dbReference type="OrthoDB" id="10565841at2759"/>